<sequence>MKNHSSLIRKLRKERGLTQEQLTRGISQRGTLAAFESRGTKISFELLVNYLERMNVSLEEYQFLLNNNSLTNKQKLTNYFISANTITPEQELELLNEYGKTGNIYYRLIYAQRKLIMNYRYHQSEITPEIEEEITVIKNYLEKIETWGHFELTIFANCLFIFDDQYIIHSFQTSVSKMKTYIDATYSQNLFSNFILNGLRLSFKRHSVILRKHFLQELKRMAQKHKRSLDMAHYKMFAALDKLADGDQSAIHEIEQGLLFFDWLELSAAKEYFNKLKTSLMRSSLKKVPS</sequence>
<evidence type="ECO:0000313" key="3">
    <source>
        <dbReference type="Proteomes" id="UP000182152"/>
    </source>
</evidence>
<evidence type="ECO:0000259" key="1">
    <source>
        <dbReference type="PROSITE" id="PS50943"/>
    </source>
</evidence>
<dbReference type="SUPFAM" id="SSF47413">
    <property type="entry name" value="lambda repressor-like DNA-binding domains"/>
    <property type="match status" value="1"/>
</dbReference>
<accession>A0A1L8WGX9</accession>
<dbReference type="AlphaFoldDB" id="A0A1L8WGX9"/>
<dbReference type="RefSeq" id="WP_071855800.1">
    <property type="nucleotide sequence ID" value="NZ_JXLB01000015.1"/>
</dbReference>
<dbReference type="InterPro" id="IPR010982">
    <property type="entry name" value="Lambda_DNA-bd_dom_sf"/>
</dbReference>
<dbReference type="InterPro" id="IPR010057">
    <property type="entry name" value="Transcription_activator_Rgg_C"/>
</dbReference>
<dbReference type="PANTHER" id="PTHR37038">
    <property type="entry name" value="TRANSCRIPTIONAL REGULATOR-RELATED"/>
    <property type="match status" value="1"/>
</dbReference>
<dbReference type="InterPro" id="IPR011990">
    <property type="entry name" value="TPR-like_helical_dom_sf"/>
</dbReference>
<dbReference type="Pfam" id="PF01381">
    <property type="entry name" value="HTH_3"/>
    <property type="match status" value="1"/>
</dbReference>
<reference evidence="2 3" key="1">
    <citation type="submission" date="2014-12" db="EMBL/GenBank/DDBJ databases">
        <title>Draft genome sequences of 29 type strains of Enterococci.</title>
        <authorList>
            <person name="Zhong Z."/>
            <person name="Sun Z."/>
            <person name="Liu W."/>
            <person name="Zhang W."/>
            <person name="Zhang H."/>
        </authorList>
    </citation>
    <scope>NUCLEOTIDE SEQUENCE [LARGE SCALE GENOMIC DNA]</scope>
    <source>
        <strain evidence="2 3">DSM 15687</strain>
    </source>
</reference>
<dbReference type="InterPro" id="IPR053163">
    <property type="entry name" value="HTH-type_regulator_Rgg"/>
</dbReference>
<keyword evidence="3" id="KW-1185">Reference proteome</keyword>
<dbReference type="OrthoDB" id="2185502at2"/>
<dbReference type="InterPro" id="IPR001387">
    <property type="entry name" value="Cro/C1-type_HTH"/>
</dbReference>
<gene>
    <name evidence="2" type="ORF">RV14_GL000642</name>
</gene>
<feature type="domain" description="HTH cro/C1-type" evidence="1">
    <location>
        <begin position="8"/>
        <end position="61"/>
    </location>
</feature>
<dbReference type="PROSITE" id="PS50943">
    <property type="entry name" value="HTH_CROC1"/>
    <property type="match status" value="1"/>
</dbReference>
<dbReference type="STRING" id="150033.RV14_GL000642"/>
<dbReference type="CDD" id="cd00093">
    <property type="entry name" value="HTH_XRE"/>
    <property type="match status" value="1"/>
</dbReference>
<dbReference type="GO" id="GO:0003677">
    <property type="term" value="F:DNA binding"/>
    <property type="evidence" value="ECO:0007669"/>
    <property type="project" value="InterPro"/>
</dbReference>
<dbReference type="Proteomes" id="UP000182152">
    <property type="component" value="Unassembled WGS sequence"/>
</dbReference>
<protein>
    <submittedName>
        <fullName evidence="2">Transcriptional activator, Rgg/GadR/MutR family domain-containing protein</fullName>
    </submittedName>
</protein>
<name>A0A1L8WGX9_9ENTE</name>
<proteinExistence type="predicted"/>
<evidence type="ECO:0000313" key="2">
    <source>
        <dbReference type="EMBL" id="OJG80273.1"/>
    </source>
</evidence>
<dbReference type="EMBL" id="JXLB01000015">
    <property type="protein sequence ID" value="OJG80273.1"/>
    <property type="molecule type" value="Genomic_DNA"/>
</dbReference>
<dbReference type="Pfam" id="PF21259">
    <property type="entry name" value="Rgg_C"/>
    <property type="match status" value="1"/>
</dbReference>
<dbReference type="SMART" id="SM00530">
    <property type="entry name" value="HTH_XRE"/>
    <property type="match status" value="1"/>
</dbReference>
<dbReference type="Gene3D" id="1.25.40.10">
    <property type="entry name" value="Tetratricopeptide repeat domain"/>
    <property type="match status" value="1"/>
</dbReference>
<comment type="caution">
    <text evidence="2">The sequence shown here is derived from an EMBL/GenBank/DDBJ whole genome shotgun (WGS) entry which is preliminary data.</text>
</comment>
<organism evidence="2 3">
    <name type="scientific">Enterococcus ratti</name>
    <dbReference type="NCBI Taxonomy" id="150033"/>
    <lineage>
        <taxon>Bacteria</taxon>
        <taxon>Bacillati</taxon>
        <taxon>Bacillota</taxon>
        <taxon>Bacilli</taxon>
        <taxon>Lactobacillales</taxon>
        <taxon>Enterococcaceae</taxon>
        <taxon>Enterococcus</taxon>
    </lineage>
</organism>
<dbReference type="NCBIfam" id="TIGR01716">
    <property type="entry name" value="RGG_Cterm"/>
    <property type="match status" value="1"/>
</dbReference>